<evidence type="ECO:0000259" key="7">
    <source>
        <dbReference type="SMART" id="SM00852"/>
    </source>
</evidence>
<evidence type="ECO:0000256" key="2">
    <source>
        <dbReference type="ARBA" id="ARBA00005046"/>
    </source>
</evidence>
<keyword evidence="6 8" id="KW-0808">Transferase</keyword>
<dbReference type="GO" id="GO:0061599">
    <property type="term" value="F:molybdopterin molybdotransferase activity"/>
    <property type="evidence" value="ECO:0007669"/>
    <property type="project" value="UniProtKB-UniRule"/>
</dbReference>
<evidence type="ECO:0000256" key="5">
    <source>
        <dbReference type="ARBA" id="ARBA00047317"/>
    </source>
</evidence>
<dbReference type="InterPro" id="IPR036135">
    <property type="entry name" value="MoeA_linker/N_sf"/>
</dbReference>
<dbReference type="SMART" id="SM00852">
    <property type="entry name" value="MoCF_biosynth"/>
    <property type="match status" value="1"/>
</dbReference>
<evidence type="ECO:0000256" key="4">
    <source>
        <dbReference type="ARBA" id="ARBA00023150"/>
    </source>
</evidence>
<dbReference type="EMBL" id="PDUD01000034">
    <property type="protein sequence ID" value="PHN03029.1"/>
    <property type="molecule type" value="Genomic_DNA"/>
</dbReference>
<dbReference type="InterPro" id="IPR036425">
    <property type="entry name" value="MoaB/Mog-like_dom_sf"/>
</dbReference>
<dbReference type="PANTHER" id="PTHR10192">
    <property type="entry name" value="MOLYBDOPTERIN BIOSYNTHESIS PROTEIN"/>
    <property type="match status" value="1"/>
</dbReference>
<gene>
    <name evidence="8" type="ORF">CRP01_28505</name>
</gene>
<dbReference type="SUPFAM" id="SSF63882">
    <property type="entry name" value="MoeA N-terminal region -like"/>
    <property type="match status" value="1"/>
</dbReference>
<dbReference type="Proteomes" id="UP000223913">
    <property type="component" value="Unassembled WGS sequence"/>
</dbReference>
<keyword evidence="4 6" id="KW-0501">Molybdenum cofactor biosynthesis</keyword>
<feature type="domain" description="MoaB/Mog" evidence="7">
    <location>
        <begin position="176"/>
        <end position="314"/>
    </location>
</feature>
<dbReference type="Gene3D" id="3.90.105.10">
    <property type="entry name" value="Molybdopterin biosynthesis moea protein, domain 2"/>
    <property type="match status" value="1"/>
</dbReference>
<evidence type="ECO:0000313" key="9">
    <source>
        <dbReference type="Proteomes" id="UP000223913"/>
    </source>
</evidence>
<dbReference type="RefSeq" id="WP_099153470.1">
    <property type="nucleotide sequence ID" value="NZ_PDUD01000034.1"/>
</dbReference>
<comment type="function">
    <text evidence="1 6">Catalyzes the insertion of molybdate into adenylated molybdopterin with the concomitant release of AMP.</text>
</comment>
<dbReference type="SUPFAM" id="SSF63867">
    <property type="entry name" value="MoeA C-terminal domain-like"/>
    <property type="match status" value="1"/>
</dbReference>
<dbReference type="Pfam" id="PF03454">
    <property type="entry name" value="MoeA_C"/>
    <property type="match status" value="1"/>
</dbReference>
<dbReference type="UniPathway" id="UPA00344"/>
<comment type="cofactor">
    <cofactor evidence="6">
        <name>Mg(2+)</name>
        <dbReference type="ChEBI" id="CHEBI:18420"/>
    </cofactor>
</comment>
<dbReference type="CDD" id="cd00887">
    <property type="entry name" value="MoeA"/>
    <property type="match status" value="1"/>
</dbReference>
<dbReference type="InterPro" id="IPR038987">
    <property type="entry name" value="MoeA-like"/>
</dbReference>
<keyword evidence="6" id="KW-0500">Molybdenum</keyword>
<organism evidence="8 9">
    <name type="scientific">Flavilitoribacter nigricans (strain ATCC 23147 / DSM 23189 / NBRC 102662 / NCIMB 1420 / SS-2)</name>
    <name type="common">Lewinella nigricans</name>
    <dbReference type="NCBI Taxonomy" id="1122177"/>
    <lineage>
        <taxon>Bacteria</taxon>
        <taxon>Pseudomonadati</taxon>
        <taxon>Bacteroidota</taxon>
        <taxon>Saprospiria</taxon>
        <taxon>Saprospirales</taxon>
        <taxon>Lewinellaceae</taxon>
        <taxon>Flavilitoribacter</taxon>
    </lineage>
</organism>
<comment type="catalytic activity">
    <reaction evidence="5">
        <text>adenylyl-molybdopterin + molybdate = Mo-molybdopterin + AMP + H(+)</text>
        <dbReference type="Rhea" id="RHEA:35047"/>
        <dbReference type="ChEBI" id="CHEBI:15378"/>
        <dbReference type="ChEBI" id="CHEBI:36264"/>
        <dbReference type="ChEBI" id="CHEBI:62727"/>
        <dbReference type="ChEBI" id="CHEBI:71302"/>
        <dbReference type="ChEBI" id="CHEBI:456215"/>
        <dbReference type="EC" id="2.10.1.1"/>
    </reaction>
</comment>
<comment type="similarity">
    <text evidence="3 6">Belongs to the MoeA family.</text>
</comment>
<dbReference type="PANTHER" id="PTHR10192:SF5">
    <property type="entry name" value="GEPHYRIN"/>
    <property type="match status" value="1"/>
</dbReference>
<comment type="pathway">
    <text evidence="2 6">Cofactor biosynthesis; molybdopterin biosynthesis.</text>
</comment>
<dbReference type="GO" id="GO:0046872">
    <property type="term" value="F:metal ion binding"/>
    <property type="evidence" value="ECO:0007669"/>
    <property type="project" value="UniProtKB-UniRule"/>
</dbReference>
<keyword evidence="6" id="KW-0479">Metal-binding</keyword>
<evidence type="ECO:0000256" key="1">
    <source>
        <dbReference type="ARBA" id="ARBA00002901"/>
    </source>
</evidence>
<dbReference type="Pfam" id="PF03453">
    <property type="entry name" value="MoeA_N"/>
    <property type="match status" value="1"/>
</dbReference>
<dbReference type="GO" id="GO:0005829">
    <property type="term" value="C:cytosol"/>
    <property type="evidence" value="ECO:0007669"/>
    <property type="project" value="TreeGrafter"/>
</dbReference>
<evidence type="ECO:0000313" key="8">
    <source>
        <dbReference type="EMBL" id="PHN03029.1"/>
    </source>
</evidence>
<dbReference type="Pfam" id="PF00994">
    <property type="entry name" value="MoCF_biosynth"/>
    <property type="match status" value="1"/>
</dbReference>
<protein>
    <recommendedName>
        <fullName evidence="6">Molybdopterin molybdenumtransferase</fullName>
        <ecNumber evidence="6">2.10.1.1</ecNumber>
    </recommendedName>
</protein>
<dbReference type="InterPro" id="IPR001453">
    <property type="entry name" value="MoaB/Mog_dom"/>
</dbReference>
<evidence type="ECO:0000256" key="6">
    <source>
        <dbReference type="RuleBase" id="RU365090"/>
    </source>
</evidence>
<dbReference type="InterPro" id="IPR008284">
    <property type="entry name" value="MoCF_biosynth_CS"/>
</dbReference>
<reference evidence="8 9" key="1">
    <citation type="submission" date="2017-10" db="EMBL/GenBank/DDBJ databases">
        <title>The draft genome sequence of Lewinella nigricans NBRC 102662.</title>
        <authorList>
            <person name="Wang K."/>
        </authorList>
    </citation>
    <scope>NUCLEOTIDE SEQUENCE [LARGE SCALE GENOMIC DNA]</scope>
    <source>
        <strain evidence="8 9">NBRC 102662</strain>
    </source>
</reference>
<dbReference type="Gene3D" id="3.40.980.10">
    <property type="entry name" value="MoaB/Mog-like domain"/>
    <property type="match status" value="1"/>
</dbReference>
<dbReference type="OrthoDB" id="9804758at2"/>
<dbReference type="SUPFAM" id="SSF53218">
    <property type="entry name" value="Molybdenum cofactor biosynthesis proteins"/>
    <property type="match status" value="1"/>
</dbReference>
<accession>A0A2D0N4F8</accession>
<dbReference type="PROSITE" id="PS01079">
    <property type="entry name" value="MOCF_BIOSYNTHESIS_2"/>
    <property type="match status" value="1"/>
</dbReference>
<dbReference type="InterPro" id="IPR036688">
    <property type="entry name" value="MoeA_C_domain_IV_sf"/>
</dbReference>
<proteinExistence type="inferred from homology"/>
<dbReference type="InterPro" id="IPR005110">
    <property type="entry name" value="MoeA_linker/N"/>
</dbReference>
<dbReference type="Gene3D" id="2.40.340.10">
    <property type="entry name" value="MoeA, C-terminal, domain IV"/>
    <property type="match status" value="1"/>
</dbReference>
<dbReference type="AlphaFoldDB" id="A0A2D0N4F8"/>
<dbReference type="GO" id="GO:0006777">
    <property type="term" value="P:Mo-molybdopterin cofactor biosynthetic process"/>
    <property type="evidence" value="ECO:0007669"/>
    <property type="project" value="UniProtKB-UniRule"/>
</dbReference>
<comment type="caution">
    <text evidence="8">The sequence shown here is derived from an EMBL/GenBank/DDBJ whole genome shotgun (WGS) entry which is preliminary data.</text>
</comment>
<name>A0A2D0N4F8_FLAN2</name>
<keyword evidence="9" id="KW-1185">Reference proteome</keyword>
<evidence type="ECO:0000256" key="3">
    <source>
        <dbReference type="ARBA" id="ARBA00010763"/>
    </source>
</evidence>
<dbReference type="NCBIfam" id="TIGR00177">
    <property type="entry name" value="molyb_syn"/>
    <property type="match status" value="1"/>
</dbReference>
<sequence>MISVEEALKIVRQQAIELPAVEVPLAEANQKILREPLRADRDFPPFDRVTMDGIALSFADFAAGKRSFPIAGVGAAGAPQQELTRQGHCIEIMTGAMLPAGTDTVVRYEDLEIRDQEAHLTIDKIKKGQNIHRRGEDRQRGDVIVPAGRKIAPGEIGVAATVGRASLPVTRPITALILSSGDELVAVEEKPLPHQIRQSNVFSIQALLQRWGIRAQIMHMPDDPATIKKVLQEQLPNYDVLLLSGGVSKGKFDYIPDALDAMGVKRLFHRVAQRPGKPFWFGHIPGGTVVFALPGNPVSSLACTRVYFGEWLETSLGISEEKPRAQLSREVSFRPDLNYFIQVKLRSAADGNLLADPVEGHGSGDLANLVDADAFLMLPRGKDHFAAGEAYPVWSFR</sequence>
<dbReference type="Gene3D" id="2.170.190.11">
    <property type="entry name" value="Molybdopterin biosynthesis moea protein, domain 3"/>
    <property type="match status" value="1"/>
</dbReference>
<dbReference type="EC" id="2.10.1.1" evidence="6"/>
<dbReference type="InterPro" id="IPR005111">
    <property type="entry name" value="MoeA_C_domain_IV"/>
</dbReference>
<keyword evidence="6" id="KW-0460">Magnesium</keyword>